<evidence type="ECO:0000259" key="1">
    <source>
        <dbReference type="Pfam" id="PF13175"/>
    </source>
</evidence>
<dbReference type="Gene3D" id="3.40.50.300">
    <property type="entry name" value="P-loop containing nucleotide triphosphate hydrolases"/>
    <property type="match status" value="2"/>
</dbReference>
<dbReference type="InterPro" id="IPR051396">
    <property type="entry name" value="Bact_Antivir_Def_Nuclease"/>
</dbReference>
<accession>A0A9Q3M8R6</accession>
<dbReference type="InterPro" id="IPR003959">
    <property type="entry name" value="ATPase_AAA_core"/>
</dbReference>
<dbReference type="InterPro" id="IPR027417">
    <property type="entry name" value="P-loop_NTPase"/>
</dbReference>
<dbReference type="SUPFAM" id="SSF52540">
    <property type="entry name" value="P-loop containing nucleoside triphosphate hydrolases"/>
    <property type="match status" value="1"/>
</dbReference>
<evidence type="ECO:0000313" key="3">
    <source>
        <dbReference type="EMBL" id="MBX5023461.1"/>
    </source>
</evidence>
<dbReference type="AlphaFoldDB" id="A0A9Q3M8R6"/>
<dbReference type="EMBL" id="JABDYC010000003">
    <property type="protein sequence ID" value="MBX5023461.1"/>
    <property type="molecule type" value="Genomic_DNA"/>
</dbReference>
<name>A0A9Q3M8R6_9HYPH</name>
<protein>
    <submittedName>
        <fullName evidence="3">AAA family ATPase</fullName>
    </submittedName>
</protein>
<dbReference type="Proteomes" id="UP000749740">
    <property type="component" value="Unassembled WGS sequence"/>
</dbReference>
<gene>
    <name evidence="3" type="ORF">HJB63_12900</name>
</gene>
<proteinExistence type="predicted"/>
<dbReference type="GO" id="GO:0016887">
    <property type="term" value="F:ATP hydrolysis activity"/>
    <property type="evidence" value="ECO:0007669"/>
    <property type="project" value="InterPro"/>
</dbReference>
<reference evidence="3" key="1">
    <citation type="submission" date="2020-04" db="EMBL/GenBank/DDBJ databases">
        <title>Global-level population genomics: horizontal gene transfer, symbiosis and evolution in Rhizobia.</title>
        <authorList>
            <person name="Gai Y."/>
        </authorList>
    </citation>
    <scope>NUCLEOTIDE SEQUENCE</scope>
    <source>
        <strain evidence="3">BLR57</strain>
    </source>
</reference>
<evidence type="ECO:0000313" key="4">
    <source>
        <dbReference type="Proteomes" id="UP000749740"/>
    </source>
</evidence>
<dbReference type="Pfam" id="PF13175">
    <property type="entry name" value="AAA_15"/>
    <property type="match status" value="1"/>
</dbReference>
<dbReference type="CDD" id="cd00267">
    <property type="entry name" value="ABC_ATPase"/>
    <property type="match status" value="1"/>
</dbReference>
<dbReference type="RefSeq" id="WP_221133635.1">
    <property type="nucleotide sequence ID" value="NZ_JABDYC010000003.1"/>
</dbReference>
<dbReference type="PANTHER" id="PTHR43581">
    <property type="entry name" value="ATP/GTP PHOSPHATASE"/>
    <property type="match status" value="1"/>
</dbReference>
<dbReference type="PANTHER" id="PTHR43581:SF4">
    <property type="entry name" value="ATP_GTP PHOSPHATASE"/>
    <property type="match status" value="1"/>
</dbReference>
<dbReference type="GO" id="GO:0005524">
    <property type="term" value="F:ATP binding"/>
    <property type="evidence" value="ECO:0007669"/>
    <property type="project" value="InterPro"/>
</dbReference>
<sequence length="596" mass="66458">MKIEAVRIQSFKSFEDSGWVELSEHFTVLVGQNNAGKSAFLQAFTTTGAFIANPHYSAHLPEGAASPESVISFRLRVDGHELLERALHWSTIHVPTTHDLGDQVLTKHFTSSHIHLLEMRHGTANFTMPAAPAYGFFDTEQKQVLSVRAHIDRNTRSFGQVYMRNVVPPDDNIPSLVADVLTRTTFLFNAERYSIGRCLMDGRDRLDPDARNLPYMLLKMNKSHKRMEQFQELVSEVLPSIKRILISAMGQEVEISVQSHGSMREDLAISLNECGTGVAQVLAILYVAVAYRAAQIIIDEPNSFLHPAATRRLLTVLRRFDQHQFLLSTHAPEVIAATRPEKLMLLRWDEEQSQTVITSNSGEDIDHIRTSLSEIGGSLADIFGYDVVVFVEGPTEKACFPLLLTPENRTAINFVAVREASGLTSSKPKALFDIYAKGVASSALLPPVTRFSFDREGRSEQQRADILRASRGAARFLPRPMFENYLLHPAALSALLQRLDGQNDKTAPDAINRWTDANHAKHTVKDVPNTSAATCDAAKLLGAMFDELTQNRFEYRKVEHGEDLTKWLLENDPRSLDDLVAHIKALLDGEVISSAA</sequence>
<feature type="domain" description="ATPase AAA-type core" evidence="2">
    <location>
        <begin position="231"/>
        <end position="335"/>
    </location>
</feature>
<feature type="domain" description="Endonuclease GajA/Old nuclease/RecF-like AAA" evidence="1">
    <location>
        <begin position="1"/>
        <end position="44"/>
    </location>
</feature>
<dbReference type="Pfam" id="PF13304">
    <property type="entry name" value="AAA_21"/>
    <property type="match status" value="1"/>
</dbReference>
<evidence type="ECO:0000259" key="2">
    <source>
        <dbReference type="Pfam" id="PF13304"/>
    </source>
</evidence>
<comment type="caution">
    <text evidence="3">The sequence shown here is derived from an EMBL/GenBank/DDBJ whole genome shotgun (WGS) entry which is preliminary data.</text>
</comment>
<dbReference type="InterPro" id="IPR041685">
    <property type="entry name" value="AAA_GajA/Old/RecF-like"/>
</dbReference>
<organism evidence="3 4">
    <name type="scientific">Rhizobium lentis</name>
    <dbReference type="NCBI Taxonomy" id="1138194"/>
    <lineage>
        <taxon>Bacteria</taxon>
        <taxon>Pseudomonadati</taxon>
        <taxon>Pseudomonadota</taxon>
        <taxon>Alphaproteobacteria</taxon>
        <taxon>Hyphomicrobiales</taxon>
        <taxon>Rhizobiaceae</taxon>
        <taxon>Rhizobium/Agrobacterium group</taxon>
        <taxon>Rhizobium</taxon>
    </lineage>
</organism>